<comment type="caution">
    <text evidence="2">The sequence shown here is derived from an EMBL/GenBank/DDBJ whole genome shotgun (WGS) entry which is preliminary data.</text>
</comment>
<feature type="transmembrane region" description="Helical" evidence="1">
    <location>
        <begin position="120"/>
        <end position="141"/>
    </location>
</feature>
<keyword evidence="1" id="KW-0812">Transmembrane</keyword>
<name>A0A853D0S3_9MICO</name>
<dbReference type="Proteomes" id="UP000578352">
    <property type="component" value="Unassembled WGS sequence"/>
</dbReference>
<sequence>MSRSRPDPHAAAAAEHVRRSEQNLHNVAEKIAAFRRLSADEQRQILAELDARAERRQAGAFSMATSTLMTVAATFVTVFAAVYVALLNGFFTSVAPLIDPQTGLVRGDEPRDTMNALSTLQFEVLIIAGILVCLALATSLYARDTDRRRALCITWARLYREALEGADNNPKKVRWFMSQRSGAQLKE</sequence>
<keyword evidence="1" id="KW-1133">Transmembrane helix</keyword>
<accession>A0A853D0S3</accession>
<dbReference type="AlphaFoldDB" id="A0A853D0S3"/>
<evidence type="ECO:0000313" key="3">
    <source>
        <dbReference type="Proteomes" id="UP000578352"/>
    </source>
</evidence>
<reference evidence="2 3" key="1">
    <citation type="submission" date="2020-07" db="EMBL/GenBank/DDBJ databases">
        <title>Sequencing the genomes of 1000 actinobacteria strains.</title>
        <authorList>
            <person name="Klenk H.-P."/>
        </authorList>
    </citation>
    <scope>NUCLEOTIDE SEQUENCE [LARGE SCALE GENOMIC DNA]</scope>
    <source>
        <strain evidence="2 3">DSM 15165</strain>
    </source>
</reference>
<protein>
    <submittedName>
        <fullName evidence="2">Uncharacterized protein</fullName>
    </submittedName>
</protein>
<dbReference type="RefSeq" id="WP_179607553.1">
    <property type="nucleotide sequence ID" value="NZ_BAABEH010000001.1"/>
</dbReference>
<evidence type="ECO:0000313" key="2">
    <source>
        <dbReference type="EMBL" id="NYJ25024.1"/>
    </source>
</evidence>
<proteinExistence type="predicted"/>
<keyword evidence="1" id="KW-0472">Membrane</keyword>
<dbReference type="EMBL" id="JACCFL010000001">
    <property type="protein sequence ID" value="NYJ25024.1"/>
    <property type="molecule type" value="Genomic_DNA"/>
</dbReference>
<organism evidence="2 3">
    <name type="scientific">Leifsonia shinshuensis</name>
    <dbReference type="NCBI Taxonomy" id="150026"/>
    <lineage>
        <taxon>Bacteria</taxon>
        <taxon>Bacillati</taxon>
        <taxon>Actinomycetota</taxon>
        <taxon>Actinomycetes</taxon>
        <taxon>Micrococcales</taxon>
        <taxon>Microbacteriaceae</taxon>
        <taxon>Leifsonia</taxon>
    </lineage>
</organism>
<evidence type="ECO:0000256" key="1">
    <source>
        <dbReference type="SAM" id="Phobius"/>
    </source>
</evidence>
<gene>
    <name evidence="2" type="ORF">HNR13_003311</name>
</gene>
<feature type="transmembrane region" description="Helical" evidence="1">
    <location>
        <begin position="61"/>
        <end position="86"/>
    </location>
</feature>